<comment type="caution">
    <text evidence="4">The sequence shown here is derived from an EMBL/GenBank/DDBJ whole genome shotgun (WGS) entry which is preliminary data.</text>
</comment>
<sequence>MYKILKKLYIWNLLVISAATSSELDTTTKKIIECLKQSTDDGLDKITDNSLSQGDPKYRRMIVFNDRNSAINALENLDNKHVFTSFQEVKKRFIVFMFPGQGSQYINMGLELYQIEKTFREQVDICSEFLKAHLEVDIRQIIYPNQNQLKEAIQKLKQTLIAQCALFTIEYSLARLWEQWGIHPQAMIGHSIGEYVAACLAEVFSLEDALKLVATRGQLMQKLPGGTMLAVQLSEKEVLPFLGDQLSLASINGPNLCVISGPKNRLEELDNQLSDKGVVCLCLDTSHAPHSSEMDSILSPFTSHVETITLKPPHIPYISNVSGTWISATQLTDSNYWARHMRQTVRFSQGLEEIFQQPNPILLEVGPGRTLSAIATQHPKRTSGHAILSSLRHPYEKESDVAFLLNTLGQIWLEGLQME</sequence>
<dbReference type="EMBL" id="JAHHHW010000137">
    <property type="protein sequence ID" value="MBW4434626.1"/>
    <property type="molecule type" value="Genomic_DNA"/>
</dbReference>
<reference evidence="4" key="2">
    <citation type="journal article" date="2022" name="Microbiol. Resour. Announc.">
        <title>Metagenome Sequencing to Explore Phylogenomics of Terrestrial Cyanobacteria.</title>
        <authorList>
            <person name="Ward R.D."/>
            <person name="Stajich J.E."/>
            <person name="Johansen J.R."/>
            <person name="Huntemann M."/>
            <person name="Clum A."/>
            <person name="Foster B."/>
            <person name="Foster B."/>
            <person name="Roux S."/>
            <person name="Palaniappan K."/>
            <person name="Varghese N."/>
            <person name="Mukherjee S."/>
            <person name="Reddy T.B.K."/>
            <person name="Daum C."/>
            <person name="Copeland A."/>
            <person name="Chen I.A."/>
            <person name="Ivanova N.N."/>
            <person name="Kyrpides N.C."/>
            <person name="Shapiro N."/>
            <person name="Eloe-Fadrosh E.A."/>
            <person name="Pietrasiak N."/>
        </authorList>
    </citation>
    <scope>NUCLEOTIDE SEQUENCE</scope>
    <source>
        <strain evidence="4">HA4357-MV3</strain>
    </source>
</reference>
<reference evidence="4" key="1">
    <citation type="submission" date="2021-05" db="EMBL/GenBank/DDBJ databases">
        <authorList>
            <person name="Pietrasiak N."/>
            <person name="Ward R."/>
            <person name="Stajich J.E."/>
            <person name="Kurbessoian T."/>
        </authorList>
    </citation>
    <scope>NUCLEOTIDE SEQUENCE</scope>
    <source>
        <strain evidence="4">HA4357-MV3</strain>
    </source>
</reference>
<keyword evidence="2" id="KW-0732">Signal</keyword>
<evidence type="ECO:0000256" key="2">
    <source>
        <dbReference type="SAM" id="SignalP"/>
    </source>
</evidence>
<name>A0A9E3HCA0_9NOST</name>
<keyword evidence="4" id="KW-0012">Acyltransferase</keyword>
<organism evidence="4 5">
    <name type="scientific">Pelatocladus maniniholoensis HA4357-MV3</name>
    <dbReference type="NCBI Taxonomy" id="1117104"/>
    <lineage>
        <taxon>Bacteria</taxon>
        <taxon>Bacillati</taxon>
        <taxon>Cyanobacteriota</taxon>
        <taxon>Cyanophyceae</taxon>
        <taxon>Nostocales</taxon>
        <taxon>Nostocaceae</taxon>
        <taxon>Pelatocladus</taxon>
    </lineage>
</organism>
<accession>A0A9E3HCA0</accession>
<dbReference type="PANTHER" id="PTHR43775:SF51">
    <property type="entry name" value="INACTIVE PHENOLPHTHIOCEROL SYNTHESIS POLYKETIDE SYNTHASE TYPE I PKS1-RELATED"/>
    <property type="match status" value="1"/>
</dbReference>
<dbReference type="SUPFAM" id="SSF52151">
    <property type="entry name" value="FabD/lysophospholipase-like"/>
    <property type="match status" value="1"/>
</dbReference>
<dbReference type="Gene3D" id="3.40.366.10">
    <property type="entry name" value="Malonyl-Coenzyme A Acyl Carrier Protein, domain 2"/>
    <property type="match status" value="1"/>
</dbReference>
<dbReference type="AlphaFoldDB" id="A0A9E3HCA0"/>
<proteinExistence type="predicted"/>
<dbReference type="PANTHER" id="PTHR43775">
    <property type="entry name" value="FATTY ACID SYNTHASE"/>
    <property type="match status" value="1"/>
</dbReference>
<keyword evidence="1" id="KW-0808">Transferase</keyword>
<gene>
    <name evidence="4" type="ORF">KME28_23660</name>
</gene>
<dbReference type="InterPro" id="IPR050091">
    <property type="entry name" value="PKS_NRPS_Biosynth_Enz"/>
</dbReference>
<dbReference type="Proteomes" id="UP000813215">
    <property type="component" value="Unassembled WGS sequence"/>
</dbReference>
<feature type="domain" description="Malonyl-CoA:ACP transacylase (MAT)" evidence="3">
    <location>
        <begin position="97"/>
        <end position="395"/>
    </location>
</feature>
<feature type="chain" id="PRO_5039294038" evidence="2">
    <location>
        <begin position="19"/>
        <end position="419"/>
    </location>
</feature>
<dbReference type="SUPFAM" id="SSF55048">
    <property type="entry name" value="Probable ACP-binding domain of malonyl-CoA ACP transacylase"/>
    <property type="match status" value="1"/>
</dbReference>
<dbReference type="Gene3D" id="3.30.70.250">
    <property type="entry name" value="Malonyl-CoA ACP transacylase, ACP-binding"/>
    <property type="match status" value="1"/>
</dbReference>
<dbReference type="InterPro" id="IPR016035">
    <property type="entry name" value="Acyl_Trfase/lysoPLipase"/>
</dbReference>
<dbReference type="Pfam" id="PF00698">
    <property type="entry name" value="Acyl_transf_1"/>
    <property type="match status" value="1"/>
</dbReference>
<evidence type="ECO:0000313" key="4">
    <source>
        <dbReference type="EMBL" id="MBW4434626.1"/>
    </source>
</evidence>
<evidence type="ECO:0000313" key="5">
    <source>
        <dbReference type="Proteomes" id="UP000813215"/>
    </source>
</evidence>
<dbReference type="Gene3D" id="3.30.70.3290">
    <property type="match status" value="1"/>
</dbReference>
<evidence type="ECO:0000259" key="3">
    <source>
        <dbReference type="SMART" id="SM00827"/>
    </source>
</evidence>
<dbReference type="GO" id="GO:0004312">
    <property type="term" value="F:fatty acid synthase activity"/>
    <property type="evidence" value="ECO:0007669"/>
    <property type="project" value="TreeGrafter"/>
</dbReference>
<dbReference type="SMART" id="SM00827">
    <property type="entry name" value="PKS_AT"/>
    <property type="match status" value="1"/>
</dbReference>
<dbReference type="GO" id="GO:0006633">
    <property type="term" value="P:fatty acid biosynthetic process"/>
    <property type="evidence" value="ECO:0007669"/>
    <property type="project" value="TreeGrafter"/>
</dbReference>
<dbReference type="InterPro" id="IPR001227">
    <property type="entry name" value="Ac_transferase_dom_sf"/>
</dbReference>
<feature type="signal peptide" evidence="2">
    <location>
        <begin position="1"/>
        <end position="18"/>
    </location>
</feature>
<protein>
    <submittedName>
        <fullName evidence="4">Acyltransferase domain-containing protein</fullName>
    </submittedName>
</protein>
<evidence type="ECO:0000256" key="1">
    <source>
        <dbReference type="ARBA" id="ARBA00022679"/>
    </source>
</evidence>
<dbReference type="InterPro" id="IPR016036">
    <property type="entry name" value="Malonyl_transacylase_ACP-bd"/>
</dbReference>
<dbReference type="InterPro" id="IPR014043">
    <property type="entry name" value="Acyl_transferase_dom"/>
</dbReference>